<feature type="active site" description="Charge relay system" evidence="10">
    <location>
        <position position="76"/>
    </location>
</feature>
<sequence>MTVRTGRWTAAAAGVLLAGLPTLAPTAVAVPPAGMCQNAEAGGTPVNKLPWAQTWLAPDRVPPQVTGRGVTVAVIDSGVDADHPQLNGAVLPGRDLLTPGDLRANFDCVSHGTAVASIIAARPARGIGFRGIAPGARILPIRVSERDASEQTGESVDATVFAGAIRYAADAGASVINISLSMYSDLKPVRDAVRYAQRHDALIVAAAGNAHAQQGPDPVTYPAAYPGVVGVGAITIDGTRLSNSQVGSYVDISAPGGGVLAATRVRGHRYYDGTSFAAAFVSGTAALVRAADPQLPASEVANRLIATATPAPGPADQYGAGVVNPYRAVQDVLASAKPAVLPRVRPVKVDAAAERRTAVWDAAGRDGRRIALFAGVLAGLLLVAAVVVPLGRRRGWRAN</sequence>
<evidence type="ECO:0000256" key="10">
    <source>
        <dbReference type="PROSITE-ProRule" id="PRU01240"/>
    </source>
</evidence>
<feature type="domain" description="Peptidase S8/S53" evidence="13">
    <location>
        <begin position="67"/>
        <end position="321"/>
    </location>
</feature>
<evidence type="ECO:0000259" key="13">
    <source>
        <dbReference type="Pfam" id="PF00082"/>
    </source>
</evidence>
<evidence type="ECO:0000313" key="15">
    <source>
        <dbReference type="Proteomes" id="UP001500190"/>
    </source>
</evidence>
<proteinExistence type="inferred from homology"/>
<keyword evidence="6 10" id="KW-0378">Hydrolase</keyword>
<dbReference type="PANTHER" id="PTHR43806:SF11">
    <property type="entry name" value="CEREVISIN-RELATED"/>
    <property type="match status" value="1"/>
</dbReference>
<dbReference type="PROSITE" id="PS00137">
    <property type="entry name" value="SUBTILASE_HIS"/>
    <property type="match status" value="1"/>
</dbReference>
<evidence type="ECO:0000256" key="9">
    <source>
        <dbReference type="ARBA" id="ARBA00023136"/>
    </source>
</evidence>
<feature type="chain" id="PRO_5045037924" evidence="12">
    <location>
        <begin position="30"/>
        <end position="399"/>
    </location>
</feature>
<evidence type="ECO:0000256" key="7">
    <source>
        <dbReference type="ARBA" id="ARBA00022825"/>
    </source>
</evidence>
<keyword evidence="3" id="KW-1003">Cell membrane</keyword>
<dbReference type="InterPro" id="IPR036852">
    <property type="entry name" value="Peptidase_S8/S53_dom_sf"/>
</dbReference>
<dbReference type="Pfam" id="PF00082">
    <property type="entry name" value="Peptidase_S8"/>
    <property type="match status" value="1"/>
</dbReference>
<evidence type="ECO:0000256" key="4">
    <source>
        <dbReference type="ARBA" id="ARBA00022670"/>
    </source>
</evidence>
<feature type="active site" description="Charge relay system" evidence="10">
    <location>
        <position position="111"/>
    </location>
</feature>
<feature type="signal peptide" evidence="12">
    <location>
        <begin position="1"/>
        <end position="29"/>
    </location>
</feature>
<feature type="active site" description="Charge relay system" evidence="10">
    <location>
        <position position="275"/>
    </location>
</feature>
<keyword evidence="12" id="KW-0732">Signal</keyword>
<gene>
    <name evidence="14" type="primary">mycP</name>
    <name evidence="14" type="ORF">GCM10009742_74960</name>
</gene>
<keyword evidence="5 11" id="KW-0812">Transmembrane</keyword>
<dbReference type="PANTHER" id="PTHR43806">
    <property type="entry name" value="PEPTIDASE S8"/>
    <property type="match status" value="1"/>
</dbReference>
<name>A0ABP4QP09_9ACTN</name>
<comment type="subcellular location">
    <subcellularLocation>
        <location evidence="1">Cell membrane</location>
        <topology evidence="1">Single-pass membrane protein</topology>
    </subcellularLocation>
</comment>
<protein>
    <submittedName>
        <fullName evidence="14">Type VII secretion-associated serine protease mycosin</fullName>
    </submittedName>
</protein>
<evidence type="ECO:0000313" key="14">
    <source>
        <dbReference type="EMBL" id="GAA1612785.1"/>
    </source>
</evidence>
<dbReference type="InterPro" id="IPR023834">
    <property type="entry name" value="T7SS_pept_S8A_mycosin"/>
</dbReference>
<comment type="similarity">
    <text evidence="2 10">Belongs to the peptidase S8 family.</text>
</comment>
<evidence type="ECO:0000256" key="2">
    <source>
        <dbReference type="ARBA" id="ARBA00011073"/>
    </source>
</evidence>
<feature type="transmembrane region" description="Helical" evidence="11">
    <location>
        <begin position="370"/>
        <end position="391"/>
    </location>
</feature>
<keyword evidence="4 10" id="KW-0645">Protease</keyword>
<dbReference type="PROSITE" id="PS00136">
    <property type="entry name" value="SUBTILASE_ASP"/>
    <property type="match status" value="1"/>
</dbReference>
<dbReference type="SUPFAM" id="SSF52743">
    <property type="entry name" value="Subtilisin-like"/>
    <property type="match status" value="1"/>
</dbReference>
<dbReference type="GO" id="GO:0006508">
    <property type="term" value="P:proteolysis"/>
    <property type="evidence" value="ECO:0007669"/>
    <property type="project" value="UniProtKB-KW"/>
</dbReference>
<dbReference type="InterPro" id="IPR000209">
    <property type="entry name" value="Peptidase_S8/S53_dom"/>
</dbReference>
<keyword evidence="9 11" id="KW-0472">Membrane</keyword>
<dbReference type="Proteomes" id="UP001500190">
    <property type="component" value="Unassembled WGS sequence"/>
</dbReference>
<dbReference type="PROSITE" id="PS51892">
    <property type="entry name" value="SUBTILASE"/>
    <property type="match status" value="1"/>
</dbReference>
<dbReference type="InterPro" id="IPR023827">
    <property type="entry name" value="Peptidase_S8_Asp-AS"/>
</dbReference>
<dbReference type="InterPro" id="IPR015500">
    <property type="entry name" value="Peptidase_S8_subtilisin-rel"/>
</dbReference>
<organism evidence="14 15">
    <name type="scientific">Kribbella karoonensis</name>
    <dbReference type="NCBI Taxonomy" id="324851"/>
    <lineage>
        <taxon>Bacteria</taxon>
        <taxon>Bacillati</taxon>
        <taxon>Actinomycetota</taxon>
        <taxon>Actinomycetes</taxon>
        <taxon>Propionibacteriales</taxon>
        <taxon>Kribbellaceae</taxon>
        <taxon>Kribbella</taxon>
    </lineage>
</organism>
<dbReference type="PRINTS" id="PR00723">
    <property type="entry name" value="SUBTILISIN"/>
</dbReference>
<evidence type="ECO:0000256" key="12">
    <source>
        <dbReference type="SAM" id="SignalP"/>
    </source>
</evidence>
<dbReference type="InterPro" id="IPR022398">
    <property type="entry name" value="Peptidase_S8_His-AS"/>
</dbReference>
<dbReference type="NCBIfam" id="TIGR03921">
    <property type="entry name" value="T7SS_mycosin"/>
    <property type="match status" value="1"/>
</dbReference>
<evidence type="ECO:0000256" key="1">
    <source>
        <dbReference type="ARBA" id="ARBA00004162"/>
    </source>
</evidence>
<keyword evidence="15" id="KW-1185">Reference proteome</keyword>
<evidence type="ECO:0000256" key="11">
    <source>
        <dbReference type="SAM" id="Phobius"/>
    </source>
</evidence>
<evidence type="ECO:0000256" key="8">
    <source>
        <dbReference type="ARBA" id="ARBA00022989"/>
    </source>
</evidence>
<keyword evidence="8 11" id="KW-1133">Transmembrane helix</keyword>
<dbReference type="Gene3D" id="3.40.50.200">
    <property type="entry name" value="Peptidase S8/S53 domain"/>
    <property type="match status" value="1"/>
</dbReference>
<evidence type="ECO:0000256" key="5">
    <source>
        <dbReference type="ARBA" id="ARBA00022692"/>
    </source>
</evidence>
<comment type="caution">
    <text evidence="14">The sequence shown here is derived from an EMBL/GenBank/DDBJ whole genome shotgun (WGS) entry which is preliminary data.</text>
</comment>
<keyword evidence="7 10" id="KW-0720">Serine protease</keyword>
<dbReference type="GO" id="GO:0008233">
    <property type="term" value="F:peptidase activity"/>
    <property type="evidence" value="ECO:0007669"/>
    <property type="project" value="UniProtKB-KW"/>
</dbReference>
<dbReference type="EMBL" id="BAAAND010000012">
    <property type="protein sequence ID" value="GAA1612785.1"/>
    <property type="molecule type" value="Genomic_DNA"/>
</dbReference>
<accession>A0ABP4QP09</accession>
<evidence type="ECO:0000256" key="3">
    <source>
        <dbReference type="ARBA" id="ARBA00022475"/>
    </source>
</evidence>
<dbReference type="InterPro" id="IPR050131">
    <property type="entry name" value="Peptidase_S8_subtilisin-like"/>
</dbReference>
<dbReference type="RefSeq" id="WP_344200573.1">
    <property type="nucleotide sequence ID" value="NZ_BAAAND010000012.1"/>
</dbReference>
<evidence type="ECO:0000256" key="6">
    <source>
        <dbReference type="ARBA" id="ARBA00022801"/>
    </source>
</evidence>
<reference evidence="15" key="1">
    <citation type="journal article" date="2019" name="Int. J. Syst. Evol. Microbiol.">
        <title>The Global Catalogue of Microorganisms (GCM) 10K type strain sequencing project: providing services to taxonomists for standard genome sequencing and annotation.</title>
        <authorList>
            <consortium name="The Broad Institute Genomics Platform"/>
            <consortium name="The Broad Institute Genome Sequencing Center for Infectious Disease"/>
            <person name="Wu L."/>
            <person name="Ma J."/>
        </authorList>
    </citation>
    <scope>NUCLEOTIDE SEQUENCE [LARGE SCALE GENOMIC DNA]</scope>
    <source>
        <strain evidence="15">JCM 14304</strain>
    </source>
</reference>